<sequence>MSDPIDNPVLVIGGTGKTGRRVADRLTAHDIPVRIGSRQADPPFDWSDRSTWAAALEGARAAYITYYPDIALPGAVETIEALVTTAMAHGVDRLVLLTGRGEEEAERAEEVLKASGARWTIVRASWFAQNFSENFFADGIAAGEVVFPSHDVGEPFVDADDIADVVTAALTEDGHVGNLYEVTGPRLLTFPEAVAEIARASGRDISYVPVSVDDYIATLKDLQIPPEFVDLLDILTRQVLDGRNSSIADGVERALGRPPRDFSVYAAETARSGVWAQAA</sequence>
<dbReference type="RefSeq" id="WP_306883811.1">
    <property type="nucleotide sequence ID" value="NZ_JAUSUL010000001.1"/>
</dbReference>
<dbReference type="Gene3D" id="3.40.50.720">
    <property type="entry name" value="NAD(P)-binding Rossmann-like Domain"/>
    <property type="match status" value="1"/>
</dbReference>
<reference evidence="2" key="1">
    <citation type="submission" date="2023-07" db="EMBL/GenBank/DDBJ databases">
        <title>Genomic Encyclopedia of Type Strains, Phase IV (KMG-IV): sequencing the most valuable type-strain genomes for metagenomic binning, comparative biology and taxonomic classification.</title>
        <authorList>
            <person name="Goeker M."/>
        </authorList>
    </citation>
    <scope>NUCLEOTIDE SEQUENCE</scope>
    <source>
        <strain evidence="2">DSM 21202</strain>
    </source>
</reference>
<dbReference type="Proteomes" id="UP001229244">
    <property type="component" value="Unassembled WGS sequence"/>
</dbReference>
<dbReference type="InterPro" id="IPR036291">
    <property type="entry name" value="NAD(P)-bd_dom_sf"/>
</dbReference>
<feature type="domain" description="NAD(P)-binding" evidence="1">
    <location>
        <begin position="13"/>
        <end position="172"/>
    </location>
</feature>
<evidence type="ECO:0000259" key="1">
    <source>
        <dbReference type="Pfam" id="PF13460"/>
    </source>
</evidence>
<dbReference type="PANTHER" id="PTHR43162:SF1">
    <property type="entry name" value="PRESTALK A DIFFERENTIATION PROTEIN A"/>
    <property type="match status" value="1"/>
</dbReference>
<dbReference type="EMBL" id="JAUSUL010000001">
    <property type="protein sequence ID" value="MDQ0314024.1"/>
    <property type="molecule type" value="Genomic_DNA"/>
</dbReference>
<dbReference type="SUPFAM" id="SSF51735">
    <property type="entry name" value="NAD(P)-binding Rossmann-fold domains"/>
    <property type="match status" value="1"/>
</dbReference>
<dbReference type="PANTHER" id="PTHR43162">
    <property type="match status" value="1"/>
</dbReference>
<protein>
    <submittedName>
        <fullName evidence="2">Uncharacterized protein YbjT (DUF2867 family)</fullName>
    </submittedName>
</protein>
<organism evidence="2 3">
    <name type="scientific">Amorphus orientalis</name>
    <dbReference type="NCBI Taxonomy" id="649198"/>
    <lineage>
        <taxon>Bacteria</taxon>
        <taxon>Pseudomonadati</taxon>
        <taxon>Pseudomonadota</taxon>
        <taxon>Alphaproteobacteria</taxon>
        <taxon>Hyphomicrobiales</taxon>
        <taxon>Amorphaceae</taxon>
        <taxon>Amorphus</taxon>
    </lineage>
</organism>
<evidence type="ECO:0000313" key="3">
    <source>
        <dbReference type="Proteomes" id="UP001229244"/>
    </source>
</evidence>
<name>A0AAE4ASJ6_9HYPH</name>
<dbReference type="Pfam" id="PF13460">
    <property type="entry name" value="NAD_binding_10"/>
    <property type="match status" value="1"/>
</dbReference>
<proteinExistence type="predicted"/>
<dbReference type="InterPro" id="IPR016040">
    <property type="entry name" value="NAD(P)-bd_dom"/>
</dbReference>
<gene>
    <name evidence="2" type="ORF">J2S73_000461</name>
</gene>
<dbReference type="InterPro" id="IPR051604">
    <property type="entry name" value="Ergot_Alk_Oxidoreductase"/>
</dbReference>
<dbReference type="Gene3D" id="3.90.25.10">
    <property type="entry name" value="UDP-galactose 4-epimerase, domain 1"/>
    <property type="match status" value="1"/>
</dbReference>
<keyword evidence="3" id="KW-1185">Reference proteome</keyword>
<comment type="caution">
    <text evidence="2">The sequence shown here is derived from an EMBL/GenBank/DDBJ whole genome shotgun (WGS) entry which is preliminary data.</text>
</comment>
<accession>A0AAE4ASJ6</accession>
<evidence type="ECO:0000313" key="2">
    <source>
        <dbReference type="EMBL" id="MDQ0314024.1"/>
    </source>
</evidence>
<dbReference type="AlphaFoldDB" id="A0AAE4ASJ6"/>